<evidence type="ECO:0000313" key="2">
    <source>
        <dbReference type="EMBL" id="KIQ66722.1"/>
    </source>
</evidence>
<dbReference type="GO" id="GO:0003677">
    <property type="term" value="F:DNA binding"/>
    <property type="evidence" value="ECO:0007669"/>
    <property type="project" value="InterPro"/>
</dbReference>
<dbReference type="PROSITE" id="PS50943">
    <property type="entry name" value="HTH_CROC1"/>
    <property type="match status" value="1"/>
</dbReference>
<reference evidence="2 3" key="1">
    <citation type="submission" date="2015-02" db="EMBL/GenBank/DDBJ databases">
        <title>Draft genome sequence of Kitasatospora griseola MF730-N6, a bafilomycin, terpentecin and satosporin producer.</title>
        <authorList>
            <person name="Arens J.C."/>
            <person name="Haltli B."/>
            <person name="Kerr R.G."/>
        </authorList>
    </citation>
    <scope>NUCLEOTIDE SEQUENCE [LARGE SCALE GENOMIC DNA]</scope>
    <source>
        <strain evidence="2 3">MF730-N6</strain>
    </source>
</reference>
<proteinExistence type="predicted"/>
<keyword evidence="3" id="KW-1185">Reference proteome</keyword>
<dbReference type="InterPro" id="IPR001387">
    <property type="entry name" value="Cro/C1-type_HTH"/>
</dbReference>
<dbReference type="Proteomes" id="UP000032066">
    <property type="component" value="Unassembled WGS sequence"/>
</dbReference>
<dbReference type="SUPFAM" id="SSF47413">
    <property type="entry name" value="lambda repressor-like DNA-binding domains"/>
    <property type="match status" value="1"/>
</dbReference>
<sequence length="307" mass="34203">MIPICRGRDSGAPEWSVPAAQVGIDLRALRGGRTLAWVASRAHISVSKLSRIENGQRRLNNPEDVARILDALEVEHGPRRARLMELAAAASQKSQPGFHRDAGAGAQQRLSGMVQEARQLIAVDSQVVPGALQTRAYMEAVTRATLVRSRQHEVPGVVRSRLVRQRVVFESGIRAVFCMQQAALHRVMGSHALMVEQLEKLLEYTETPNIGVRIIPVELPLALQVTNLTKLDFDKPGTITELIYVETGDREGHYYYPDRAEDSAGFEDYKEILNDVALRARRREPSRELIRAAIAWHGERAGSRPTQ</sequence>
<dbReference type="Pfam" id="PF13560">
    <property type="entry name" value="HTH_31"/>
    <property type="match status" value="1"/>
</dbReference>
<dbReference type="Gene3D" id="1.10.260.40">
    <property type="entry name" value="lambda repressor-like DNA-binding domains"/>
    <property type="match status" value="1"/>
</dbReference>
<name>A0A0D0Q2J0_KITGR</name>
<protein>
    <recommendedName>
        <fullName evidence="1">HTH cro/C1-type domain-containing protein</fullName>
    </recommendedName>
</protein>
<dbReference type="OrthoDB" id="3872537at2"/>
<dbReference type="STRING" id="2064.TR51_04365"/>
<feature type="domain" description="HTH cro/C1-type" evidence="1">
    <location>
        <begin position="38"/>
        <end position="79"/>
    </location>
</feature>
<dbReference type="Pfam" id="PF19054">
    <property type="entry name" value="DUF5753"/>
    <property type="match status" value="1"/>
</dbReference>
<evidence type="ECO:0000313" key="3">
    <source>
        <dbReference type="Proteomes" id="UP000032066"/>
    </source>
</evidence>
<organism evidence="2 3">
    <name type="scientific">Kitasatospora griseola</name>
    <name type="common">Streptomyces griseolosporeus</name>
    <dbReference type="NCBI Taxonomy" id="2064"/>
    <lineage>
        <taxon>Bacteria</taxon>
        <taxon>Bacillati</taxon>
        <taxon>Actinomycetota</taxon>
        <taxon>Actinomycetes</taxon>
        <taxon>Kitasatosporales</taxon>
        <taxon>Streptomycetaceae</taxon>
        <taxon>Kitasatospora</taxon>
    </lineage>
</organism>
<gene>
    <name evidence="2" type="ORF">TR51_04365</name>
</gene>
<dbReference type="PATRIC" id="fig|2064.6.peg.970"/>
<dbReference type="EMBL" id="JXZB01000001">
    <property type="protein sequence ID" value="KIQ66722.1"/>
    <property type="molecule type" value="Genomic_DNA"/>
</dbReference>
<dbReference type="InterPro" id="IPR010982">
    <property type="entry name" value="Lambda_DNA-bd_dom_sf"/>
</dbReference>
<dbReference type="CDD" id="cd00093">
    <property type="entry name" value="HTH_XRE"/>
    <property type="match status" value="1"/>
</dbReference>
<dbReference type="AlphaFoldDB" id="A0A0D0Q2J0"/>
<comment type="caution">
    <text evidence="2">The sequence shown here is derived from an EMBL/GenBank/DDBJ whole genome shotgun (WGS) entry which is preliminary data.</text>
</comment>
<dbReference type="InterPro" id="IPR043917">
    <property type="entry name" value="DUF5753"/>
</dbReference>
<evidence type="ECO:0000259" key="1">
    <source>
        <dbReference type="PROSITE" id="PS50943"/>
    </source>
</evidence>
<accession>A0A0D0Q2J0</accession>